<feature type="region of interest" description="Disordered" evidence="1">
    <location>
        <begin position="289"/>
        <end position="312"/>
    </location>
</feature>
<evidence type="ECO:0000313" key="4">
    <source>
        <dbReference type="Proteomes" id="UP000245768"/>
    </source>
</evidence>
<keyword evidence="4" id="KW-1185">Reference proteome</keyword>
<dbReference type="Proteomes" id="UP000245768">
    <property type="component" value="Unassembled WGS sequence"/>
</dbReference>
<dbReference type="RefSeq" id="XP_025374207.1">
    <property type="nucleotide sequence ID" value="XM_025520149.1"/>
</dbReference>
<evidence type="ECO:0000256" key="2">
    <source>
        <dbReference type="SAM" id="SignalP"/>
    </source>
</evidence>
<protein>
    <submittedName>
        <fullName evidence="3">Uncharacterized protein</fullName>
    </submittedName>
</protein>
<feature type="compositionally biased region" description="Basic residues" evidence="1">
    <location>
        <begin position="289"/>
        <end position="306"/>
    </location>
</feature>
<feature type="region of interest" description="Disordered" evidence="1">
    <location>
        <begin position="31"/>
        <end position="159"/>
    </location>
</feature>
<dbReference type="AlphaFoldDB" id="A0A316YCR2"/>
<feature type="compositionally biased region" description="Low complexity" evidence="1">
    <location>
        <begin position="66"/>
        <end position="95"/>
    </location>
</feature>
<accession>A0A316YCR2</accession>
<evidence type="ECO:0000313" key="3">
    <source>
        <dbReference type="EMBL" id="PWN87009.1"/>
    </source>
</evidence>
<sequence>MARSSVLPLVLFAILFLLISSPSAAVERNHLERRARQKSKPTSSASFGFQQPQLPLQESEPGGDNSQSQLLLQQSEPGGDDLQPQLSQQQSKPGGESSSRPVALQPRIDERNSSNDDGPSAIGSSDYSPPSSRRPSKKGKEIDSAGGPPGQGKTSARRWSRSGKHRIYVHWWEKDVESLLHLKAFCEEEPSEKAIQELFDEVCARTGQTDGQIALTNREKENLTREAKFRFYHLCEKAYAKAGKVYRIAVGAQRLSTWTDEDKQALQKAEIDEKYKKSLLDRIEEAKCHSKMKRKKERKTPSRKKRKDESEG</sequence>
<proteinExistence type="predicted"/>
<feature type="compositionally biased region" description="Polar residues" evidence="1">
    <location>
        <begin position="40"/>
        <end position="49"/>
    </location>
</feature>
<feature type="chain" id="PRO_5016407759" evidence="2">
    <location>
        <begin position="26"/>
        <end position="312"/>
    </location>
</feature>
<dbReference type="GeneID" id="37042065"/>
<evidence type="ECO:0000256" key="1">
    <source>
        <dbReference type="SAM" id="MobiDB-lite"/>
    </source>
</evidence>
<reference evidence="3" key="1">
    <citation type="journal article" date="2018" name="Mol. Biol. Evol.">
        <title>Broad Genomic Sampling Reveals a Smut Pathogenic Ancestry of the Fungal Clade Ustilaginomycotina.</title>
        <authorList>
            <person name="Kijpornyongpan T."/>
            <person name="Mondo S.J."/>
            <person name="Barry K."/>
            <person name="Sandor L."/>
            <person name="Lee J."/>
            <person name="Lipzen A."/>
            <person name="Pangilinan J."/>
            <person name="LaButti K."/>
            <person name="Hainaut M."/>
            <person name="Henrissat B."/>
            <person name="Grigoriev I.V."/>
            <person name="Spatafora J.W."/>
            <person name="Aime M.C."/>
        </authorList>
    </citation>
    <scope>NUCLEOTIDE SEQUENCE [LARGE SCALE GENOMIC DNA]</scope>
    <source>
        <strain evidence="3">MCA 4198</strain>
    </source>
</reference>
<keyword evidence="2" id="KW-0732">Signal</keyword>
<organism evidence="3 4">
    <name type="scientific">Acaromyces ingoldii</name>
    <dbReference type="NCBI Taxonomy" id="215250"/>
    <lineage>
        <taxon>Eukaryota</taxon>
        <taxon>Fungi</taxon>
        <taxon>Dikarya</taxon>
        <taxon>Basidiomycota</taxon>
        <taxon>Ustilaginomycotina</taxon>
        <taxon>Exobasidiomycetes</taxon>
        <taxon>Exobasidiales</taxon>
        <taxon>Cryptobasidiaceae</taxon>
        <taxon>Acaromyces</taxon>
    </lineage>
</organism>
<name>A0A316YCR2_9BASI</name>
<feature type="signal peptide" evidence="2">
    <location>
        <begin position="1"/>
        <end position="25"/>
    </location>
</feature>
<feature type="compositionally biased region" description="Low complexity" evidence="1">
    <location>
        <begin position="124"/>
        <end position="133"/>
    </location>
</feature>
<dbReference type="InParanoid" id="A0A316YCR2"/>
<gene>
    <name evidence="3" type="ORF">FA10DRAFT_262796</name>
</gene>
<dbReference type="EMBL" id="KZ819641">
    <property type="protein sequence ID" value="PWN87009.1"/>
    <property type="molecule type" value="Genomic_DNA"/>
</dbReference>